<gene>
    <name evidence="1" type="ORF">PanWU01x14_370790</name>
</gene>
<sequence length="60" mass="6661">MKFFYKLLWRLGNVTIARCNAIVARDDDTGTVTARGCYGTVGLRAANQESISNLNLIRVI</sequence>
<dbReference type="EMBL" id="JXTB01001129">
    <property type="protein sequence ID" value="PON31325.1"/>
    <property type="molecule type" value="Genomic_DNA"/>
</dbReference>
<proteinExistence type="predicted"/>
<reference evidence="2" key="1">
    <citation type="submission" date="2016-06" db="EMBL/GenBank/DDBJ databases">
        <title>Parallel loss of symbiosis genes in relatives of nitrogen-fixing non-legume Parasponia.</title>
        <authorList>
            <person name="Van Velzen R."/>
            <person name="Holmer R."/>
            <person name="Bu F."/>
            <person name="Rutten L."/>
            <person name="Van Zeijl A."/>
            <person name="Liu W."/>
            <person name="Santuari L."/>
            <person name="Cao Q."/>
            <person name="Sharma T."/>
            <person name="Shen D."/>
            <person name="Roswanjaya Y."/>
            <person name="Wardhani T."/>
            <person name="Kalhor M.S."/>
            <person name="Jansen J."/>
            <person name="Van den Hoogen J."/>
            <person name="Gungor B."/>
            <person name="Hartog M."/>
            <person name="Hontelez J."/>
            <person name="Verver J."/>
            <person name="Yang W.-C."/>
            <person name="Schijlen E."/>
            <person name="Repin R."/>
            <person name="Schilthuizen M."/>
            <person name="Schranz E."/>
            <person name="Heidstra R."/>
            <person name="Miyata K."/>
            <person name="Fedorova E."/>
            <person name="Kohlen W."/>
            <person name="Bisseling T."/>
            <person name="Smit S."/>
            <person name="Geurts R."/>
        </authorList>
    </citation>
    <scope>NUCLEOTIDE SEQUENCE [LARGE SCALE GENOMIC DNA]</scope>
    <source>
        <strain evidence="2">cv. WU1-14</strain>
    </source>
</reference>
<evidence type="ECO:0000313" key="2">
    <source>
        <dbReference type="Proteomes" id="UP000237105"/>
    </source>
</evidence>
<protein>
    <submittedName>
        <fullName evidence="1">Uncharacterized protein</fullName>
    </submittedName>
</protein>
<comment type="caution">
    <text evidence="1">The sequence shown here is derived from an EMBL/GenBank/DDBJ whole genome shotgun (WGS) entry which is preliminary data.</text>
</comment>
<organism evidence="1 2">
    <name type="scientific">Parasponia andersonii</name>
    <name type="common">Sponia andersonii</name>
    <dbReference type="NCBI Taxonomy" id="3476"/>
    <lineage>
        <taxon>Eukaryota</taxon>
        <taxon>Viridiplantae</taxon>
        <taxon>Streptophyta</taxon>
        <taxon>Embryophyta</taxon>
        <taxon>Tracheophyta</taxon>
        <taxon>Spermatophyta</taxon>
        <taxon>Magnoliopsida</taxon>
        <taxon>eudicotyledons</taxon>
        <taxon>Gunneridae</taxon>
        <taxon>Pentapetalae</taxon>
        <taxon>rosids</taxon>
        <taxon>fabids</taxon>
        <taxon>Rosales</taxon>
        <taxon>Cannabaceae</taxon>
        <taxon>Parasponia</taxon>
    </lineage>
</organism>
<dbReference type="AlphaFoldDB" id="A0A2P5A448"/>
<evidence type="ECO:0000313" key="1">
    <source>
        <dbReference type="EMBL" id="PON31325.1"/>
    </source>
</evidence>
<dbReference type="Proteomes" id="UP000237105">
    <property type="component" value="Unassembled WGS sequence"/>
</dbReference>
<keyword evidence="2" id="KW-1185">Reference proteome</keyword>
<accession>A0A2P5A448</accession>
<feature type="non-terminal residue" evidence="1">
    <location>
        <position position="60"/>
    </location>
</feature>
<name>A0A2P5A448_PARAD</name>